<dbReference type="Pfam" id="PF12322">
    <property type="entry name" value="T4_baseplate"/>
    <property type="match status" value="1"/>
</dbReference>
<keyword evidence="2" id="KW-1185">Reference proteome</keyword>
<dbReference type="EMBL" id="GU071101">
    <property type="protein sequence ID" value="ADO98641.1"/>
    <property type="molecule type" value="Genomic_DNA"/>
</dbReference>
<reference evidence="1 2" key="1">
    <citation type="journal article" date="2010" name="Environ. Microbiol.">
        <title>Genomic analysis of oceanic cyanobacterial myoviruses compared with T4-like myoviruses from diverse hosts and environments.</title>
        <authorList>
            <person name="Sullivan M.B."/>
            <person name="Huang K.H."/>
            <person name="Ignacio-Espinoza J.C."/>
            <person name="Berlin A.M."/>
            <person name="Kelly L."/>
            <person name="Weigele P.R."/>
            <person name="DeFrancesco A.S."/>
            <person name="Kern S.E."/>
            <person name="Thompson L.R."/>
            <person name="Young S."/>
            <person name="Yandava C."/>
            <person name="Fu R."/>
            <person name="Krastins B."/>
            <person name="Chase M."/>
            <person name="Sarracino D."/>
            <person name="Osburne M.S."/>
            <person name="Henn M.R."/>
            <person name="Chisholm S.W."/>
        </authorList>
    </citation>
    <scope>NUCLEOTIDE SEQUENCE [LARGE SCALE GENOMIC DNA]</scope>
    <source>
        <strain evidence="1">M4-247</strain>
    </source>
</reference>
<evidence type="ECO:0000313" key="2">
    <source>
        <dbReference type="Proteomes" id="UP000006530"/>
    </source>
</evidence>
<organism evidence="1 2">
    <name type="scientific">Prochlorococcus phage P-HM1</name>
    <dbReference type="NCBI Taxonomy" id="445700"/>
    <lineage>
        <taxon>Viruses</taxon>
        <taxon>Duplodnaviria</taxon>
        <taxon>Heunggongvirae</taxon>
        <taxon>Uroviricota</taxon>
        <taxon>Caudoviricetes</taxon>
        <taxon>Eurybiavirus</taxon>
        <taxon>Eurybiavirus PHM2</taxon>
    </lineage>
</organism>
<dbReference type="KEGG" id="vg:10326930"/>
<accession>E3SMJ8</accession>
<name>E3SMJ8_9CAUD</name>
<dbReference type="RefSeq" id="YP_004322442.1">
    <property type="nucleotide sequence ID" value="NC_015280.1"/>
</dbReference>
<gene>
    <name evidence="1" type="primary">gp26</name>
    <name evidence="1" type="ORF">PHM1_017</name>
</gene>
<dbReference type="OrthoDB" id="9468at10239"/>
<evidence type="ECO:0000313" key="1">
    <source>
        <dbReference type="EMBL" id="ADO98641.1"/>
    </source>
</evidence>
<proteinExistence type="predicted"/>
<dbReference type="Proteomes" id="UP000006530">
    <property type="component" value="Segment"/>
</dbReference>
<sequence length="232" mass="26751">MALPEIATPTYTLTIPSTKKKVKYRPFLVKEQKILILAMENEDQEQILDAITNTIKSCLITKVDMTTLALFDIEYLFLQIRARSISEEIEMRVTCADDGETTVDVKFMVDDVKVSFPKGHTNIIKLGDDLTIEMQYPDLDYFTRINFMDEKVDEYELVAKCIKRVYVGEDDFTSDSLDESKAWVEGLTNNQFEKIQSFFETMPTLRHVLKVKNPKTKVTNEVVLEGLSDFFV</sequence>
<dbReference type="InterPro" id="IPR024364">
    <property type="entry name" value="Baseplate_phage_T4-like"/>
</dbReference>
<dbReference type="GeneID" id="10326930"/>
<protein>
    <submittedName>
        <fullName evidence="1">Baseplate hub subunit</fullName>
    </submittedName>
</protein>